<evidence type="ECO:0000313" key="2">
    <source>
        <dbReference type="EMBL" id="MET3731645.1"/>
    </source>
</evidence>
<feature type="domain" description="Peptidase M28" evidence="1">
    <location>
        <begin position="57"/>
        <end position="255"/>
    </location>
</feature>
<sequence>MKGRETGSNQVLKAANYIEKEFKKYGLMPKGTEGYRQEFIARIRKVVVKDSVRVAENVIGFIDNNAPKTIVIGAHYDHIGHGKMSSRDTLNIGKVHNGADDNASGVAGMLELARIYATNDIQEDFNLLFIAFGAEELGLLGSKYFTEKPTIPLNTIHWMLNFDMIGRYQEENGLAIIGHGTSSKFPGITEGIVSDIKFHTSKDGNGGSDQTSFYRKDIPVLFFHTGGHPDYHGSGDDEEKINYKALHSILKIAKEVLDNSMKVEEMDFVWTN</sequence>
<dbReference type="PANTHER" id="PTHR12147">
    <property type="entry name" value="METALLOPEPTIDASE M28 FAMILY MEMBER"/>
    <property type="match status" value="1"/>
</dbReference>
<comment type="caution">
    <text evidence="2">The sequence shown here is derived from an EMBL/GenBank/DDBJ whole genome shotgun (WGS) entry which is preliminary data.</text>
</comment>
<dbReference type="Pfam" id="PF04389">
    <property type="entry name" value="Peptidase_M28"/>
    <property type="match status" value="1"/>
</dbReference>
<gene>
    <name evidence="2" type="ORF">ABID46_001219</name>
</gene>
<accession>A0ABV2LSV5</accession>
<proteinExistence type="predicted"/>
<protein>
    <submittedName>
        <fullName evidence="2">Zn-dependent M28 family amino/carboxypeptidase</fullName>
    </submittedName>
</protein>
<organism evidence="2 3">
    <name type="scientific">Moheibacter stercoris</name>
    <dbReference type="NCBI Taxonomy" id="1628251"/>
    <lineage>
        <taxon>Bacteria</taxon>
        <taxon>Pseudomonadati</taxon>
        <taxon>Bacteroidota</taxon>
        <taxon>Flavobacteriia</taxon>
        <taxon>Flavobacteriales</taxon>
        <taxon>Weeksellaceae</taxon>
        <taxon>Moheibacter</taxon>
    </lineage>
</organism>
<dbReference type="PANTHER" id="PTHR12147:SF26">
    <property type="entry name" value="PEPTIDASE M28 DOMAIN-CONTAINING PROTEIN"/>
    <property type="match status" value="1"/>
</dbReference>
<dbReference type="Gene3D" id="3.40.630.10">
    <property type="entry name" value="Zn peptidases"/>
    <property type="match status" value="1"/>
</dbReference>
<dbReference type="RefSeq" id="WP_354508106.1">
    <property type="nucleotide sequence ID" value="NZ_JBEPMO010000005.1"/>
</dbReference>
<dbReference type="Proteomes" id="UP001549146">
    <property type="component" value="Unassembled WGS sequence"/>
</dbReference>
<evidence type="ECO:0000259" key="1">
    <source>
        <dbReference type="Pfam" id="PF04389"/>
    </source>
</evidence>
<dbReference type="EMBL" id="JBEPMO010000005">
    <property type="protein sequence ID" value="MET3731645.1"/>
    <property type="molecule type" value="Genomic_DNA"/>
</dbReference>
<dbReference type="InterPro" id="IPR007484">
    <property type="entry name" value="Peptidase_M28"/>
</dbReference>
<reference evidence="2 3" key="1">
    <citation type="submission" date="2024-06" db="EMBL/GenBank/DDBJ databases">
        <title>Genomic Encyclopedia of Type Strains, Phase IV (KMG-IV): sequencing the most valuable type-strain genomes for metagenomic binning, comparative biology and taxonomic classification.</title>
        <authorList>
            <person name="Goeker M."/>
        </authorList>
    </citation>
    <scope>NUCLEOTIDE SEQUENCE [LARGE SCALE GENOMIC DNA]</scope>
    <source>
        <strain evidence="2 3">DSM 29388</strain>
    </source>
</reference>
<dbReference type="InterPro" id="IPR045175">
    <property type="entry name" value="M28_fam"/>
</dbReference>
<keyword evidence="3" id="KW-1185">Reference proteome</keyword>
<name>A0ABV2LSV5_9FLAO</name>
<dbReference type="SUPFAM" id="SSF53187">
    <property type="entry name" value="Zn-dependent exopeptidases"/>
    <property type="match status" value="1"/>
</dbReference>
<evidence type="ECO:0000313" key="3">
    <source>
        <dbReference type="Proteomes" id="UP001549146"/>
    </source>
</evidence>